<protein>
    <submittedName>
        <fullName evidence="2">Uncharacterized protein</fullName>
    </submittedName>
</protein>
<accession>A0A834MEC9</accession>
<gene>
    <name evidence="2" type="ORF">GWI33_012183</name>
</gene>
<feature type="signal peptide" evidence="1">
    <location>
        <begin position="1"/>
        <end position="21"/>
    </location>
</feature>
<feature type="chain" id="PRO_5032920692" evidence="1">
    <location>
        <begin position="22"/>
        <end position="67"/>
    </location>
</feature>
<dbReference type="AlphaFoldDB" id="A0A834MEC9"/>
<name>A0A834MEC9_RHYFE</name>
<evidence type="ECO:0000313" key="2">
    <source>
        <dbReference type="EMBL" id="KAF7275099.1"/>
    </source>
</evidence>
<sequence length="67" mass="7718">MFLVSPVLLWFDGSYLYTACAKDYSLWLISNVPDNTRRHKDGINNIGRSSYESIWWSSSGFVPSCHQ</sequence>
<comment type="caution">
    <text evidence="2">The sequence shown here is derived from an EMBL/GenBank/DDBJ whole genome shotgun (WGS) entry which is preliminary data.</text>
</comment>
<evidence type="ECO:0000313" key="3">
    <source>
        <dbReference type="Proteomes" id="UP000625711"/>
    </source>
</evidence>
<keyword evidence="3" id="KW-1185">Reference proteome</keyword>
<organism evidence="2 3">
    <name type="scientific">Rhynchophorus ferrugineus</name>
    <name type="common">Red palm weevil</name>
    <name type="synonym">Curculio ferrugineus</name>
    <dbReference type="NCBI Taxonomy" id="354439"/>
    <lineage>
        <taxon>Eukaryota</taxon>
        <taxon>Metazoa</taxon>
        <taxon>Ecdysozoa</taxon>
        <taxon>Arthropoda</taxon>
        <taxon>Hexapoda</taxon>
        <taxon>Insecta</taxon>
        <taxon>Pterygota</taxon>
        <taxon>Neoptera</taxon>
        <taxon>Endopterygota</taxon>
        <taxon>Coleoptera</taxon>
        <taxon>Polyphaga</taxon>
        <taxon>Cucujiformia</taxon>
        <taxon>Curculionidae</taxon>
        <taxon>Dryophthorinae</taxon>
        <taxon>Rhynchophorus</taxon>
    </lineage>
</organism>
<proteinExistence type="predicted"/>
<evidence type="ECO:0000256" key="1">
    <source>
        <dbReference type="SAM" id="SignalP"/>
    </source>
</evidence>
<reference evidence="2" key="1">
    <citation type="submission" date="2020-08" db="EMBL/GenBank/DDBJ databases">
        <title>Genome sequencing and assembly of the red palm weevil Rhynchophorus ferrugineus.</title>
        <authorList>
            <person name="Dias G.B."/>
            <person name="Bergman C.M."/>
            <person name="Manee M."/>
        </authorList>
    </citation>
    <scope>NUCLEOTIDE SEQUENCE</scope>
    <source>
        <strain evidence="2">AA-2017</strain>
        <tissue evidence="2">Whole larva</tissue>
    </source>
</reference>
<dbReference type="EMBL" id="JAACXV010011314">
    <property type="protein sequence ID" value="KAF7275099.1"/>
    <property type="molecule type" value="Genomic_DNA"/>
</dbReference>
<keyword evidence="1" id="KW-0732">Signal</keyword>
<dbReference type="Proteomes" id="UP000625711">
    <property type="component" value="Unassembled WGS sequence"/>
</dbReference>